<sequence length="392" mass="43003">MTRPVQIPDTLKLTRYQKLPELGPRVLFFSGGSALNGLSRTLKAYTHNSIHLVSAFDSGGSSAVLRKAFDMPAVGDLRSRLMALADETVLGHPEIVRLFSYRLPKEADADSLKHQLNRMEQGKDPLVRCIPNPMRSLICHHLGYFQQAMPDGFDLRGASIGNLILTGGYLNNNRTLDPIIFLFSQLVNVRGTVRAISGDERQLMAELEDGSCVIGQHLLTGKEVAPIRSAIHHLSLVRSQKKPKPAGSKLRKSNRKLLASAELICYPPGSFYSSLVANLLVSGVGEGVADNPCPKIYIPNLGQDPEQFGMTLRQQVDALIAYLQADLAEPVPVSRLLNLVLLDSRYLSGVDETFKAHLDTLGIQLVDMDLTDPAQPEVYDNEKLVSALLSMT</sequence>
<dbReference type="InterPro" id="IPR002882">
    <property type="entry name" value="CofD"/>
</dbReference>
<name>A0ABS3Z6E6_9GAMM</name>
<dbReference type="Gene3D" id="3.40.50.10680">
    <property type="entry name" value="CofD-like domains"/>
    <property type="match status" value="1"/>
</dbReference>
<keyword evidence="2" id="KW-1185">Reference proteome</keyword>
<dbReference type="InterPro" id="IPR027591">
    <property type="entry name" value="CofD-rel_GAK"/>
</dbReference>
<dbReference type="PANTHER" id="PTHR31240:SF0">
    <property type="entry name" value="MATERNAL EFFECT EMBRYO ARREST 18"/>
    <property type="match status" value="1"/>
</dbReference>
<dbReference type="InterPro" id="IPR038136">
    <property type="entry name" value="CofD-like_dom_sf"/>
</dbReference>
<comment type="caution">
    <text evidence="1">The sequence shown here is derived from an EMBL/GenBank/DDBJ whole genome shotgun (WGS) entry which is preliminary data.</text>
</comment>
<dbReference type="EMBL" id="JACVEW010000001">
    <property type="protein sequence ID" value="MBP0047260.1"/>
    <property type="molecule type" value="Genomic_DNA"/>
</dbReference>
<proteinExistence type="predicted"/>
<dbReference type="SUPFAM" id="SSF142338">
    <property type="entry name" value="CofD-like"/>
    <property type="match status" value="1"/>
</dbReference>
<dbReference type="CDD" id="cd07187">
    <property type="entry name" value="YvcK_like"/>
    <property type="match status" value="1"/>
</dbReference>
<dbReference type="Proteomes" id="UP000810171">
    <property type="component" value="Unassembled WGS sequence"/>
</dbReference>
<reference evidence="1 2" key="1">
    <citation type="submission" date="2020-09" db="EMBL/GenBank/DDBJ databases">
        <authorList>
            <person name="Tanuku N.R.S."/>
        </authorList>
    </citation>
    <scope>NUCLEOTIDE SEQUENCE [LARGE SCALE GENOMIC DNA]</scope>
    <source>
        <strain evidence="1 2">AK62</strain>
    </source>
</reference>
<gene>
    <name evidence="1" type="ORF">H9C73_00805</name>
</gene>
<organism evidence="1 2">
    <name type="scientific">Marinobacterium alkalitolerans</name>
    <dbReference type="NCBI Taxonomy" id="1542925"/>
    <lineage>
        <taxon>Bacteria</taxon>
        <taxon>Pseudomonadati</taxon>
        <taxon>Pseudomonadota</taxon>
        <taxon>Gammaproteobacteria</taxon>
        <taxon>Oceanospirillales</taxon>
        <taxon>Oceanospirillaceae</taxon>
        <taxon>Marinobacterium</taxon>
    </lineage>
</organism>
<dbReference type="Pfam" id="PF01933">
    <property type="entry name" value="CofD"/>
    <property type="match status" value="1"/>
</dbReference>
<dbReference type="NCBIfam" id="TIGR04357">
    <property type="entry name" value="CofD_rel_GAK"/>
    <property type="match status" value="1"/>
</dbReference>
<evidence type="ECO:0000313" key="2">
    <source>
        <dbReference type="Proteomes" id="UP000810171"/>
    </source>
</evidence>
<evidence type="ECO:0000313" key="1">
    <source>
        <dbReference type="EMBL" id="MBP0047260.1"/>
    </source>
</evidence>
<dbReference type="PANTHER" id="PTHR31240">
    <property type="entry name" value="MATERNAL EFFECT EMBRYO ARREST 18"/>
    <property type="match status" value="1"/>
</dbReference>
<protein>
    <submittedName>
        <fullName evidence="1">GAK system CofD-like protein</fullName>
    </submittedName>
</protein>
<accession>A0ABS3Z6E6</accession>